<dbReference type="FunFam" id="3.30.160.60:FF:000557">
    <property type="entry name" value="zinc finger and SCAN domain-containing protein 29"/>
    <property type="match status" value="1"/>
</dbReference>
<feature type="domain" description="C2H2-type" evidence="17">
    <location>
        <begin position="482"/>
        <end position="509"/>
    </location>
</feature>
<evidence type="ECO:0000256" key="13">
    <source>
        <dbReference type="ARBA" id="ARBA00023242"/>
    </source>
</evidence>
<dbReference type="InterPro" id="IPR006612">
    <property type="entry name" value="THAP_Znf"/>
</dbReference>
<dbReference type="InterPro" id="IPR036236">
    <property type="entry name" value="Znf_C2H2_sf"/>
</dbReference>
<dbReference type="Proteomes" id="UP001479290">
    <property type="component" value="Unassembled WGS sequence"/>
</dbReference>
<feature type="domain" description="THAP-type" evidence="18">
    <location>
        <begin position="1"/>
        <end position="81"/>
    </location>
</feature>
<evidence type="ECO:0000256" key="7">
    <source>
        <dbReference type="ARBA" id="ARBA00022771"/>
    </source>
</evidence>
<protein>
    <submittedName>
        <fullName evidence="19">Uncharacterized protein</fullName>
    </submittedName>
</protein>
<keyword evidence="13" id="KW-0539">Nucleus</keyword>
<feature type="domain" description="C2H2-type" evidence="17">
    <location>
        <begin position="399"/>
        <end position="426"/>
    </location>
</feature>
<comment type="caution">
    <text evidence="19">The sequence shown here is derived from an EMBL/GenBank/DDBJ whole genome shotgun (WGS) entry which is preliminary data.</text>
</comment>
<evidence type="ECO:0000313" key="20">
    <source>
        <dbReference type="Proteomes" id="UP001479290"/>
    </source>
</evidence>
<dbReference type="GO" id="GO:0003700">
    <property type="term" value="F:DNA-binding transcription factor activity"/>
    <property type="evidence" value="ECO:0007669"/>
    <property type="project" value="TreeGrafter"/>
</dbReference>
<reference evidence="19 20" key="1">
    <citation type="submission" date="2024-05" db="EMBL/GenBank/DDBJ databases">
        <title>A high-quality chromosomal-level genome assembly of Topmouth culter (Culter alburnus).</title>
        <authorList>
            <person name="Zhao H."/>
        </authorList>
    </citation>
    <scope>NUCLEOTIDE SEQUENCE [LARGE SCALE GENOMIC DNA]</scope>
    <source>
        <strain evidence="19">CATC2023</strain>
        <tissue evidence="19">Muscle</tissue>
    </source>
</reference>
<feature type="domain" description="C2H2-type" evidence="17">
    <location>
        <begin position="260"/>
        <end position="287"/>
    </location>
</feature>
<dbReference type="AlphaFoldDB" id="A0AAW2B7A1"/>
<dbReference type="InterPro" id="IPR013087">
    <property type="entry name" value="Znf_C2H2_type"/>
</dbReference>
<dbReference type="EMBL" id="JAWDJR010000001">
    <property type="protein sequence ID" value="KAK9981816.1"/>
    <property type="molecule type" value="Genomic_DNA"/>
</dbReference>
<dbReference type="InterPro" id="IPR050589">
    <property type="entry name" value="Ikaros_C2H2-ZF"/>
</dbReference>
<dbReference type="GO" id="GO:0006357">
    <property type="term" value="P:regulation of transcription by RNA polymerase II"/>
    <property type="evidence" value="ECO:0007669"/>
    <property type="project" value="TreeGrafter"/>
</dbReference>
<dbReference type="GO" id="GO:0000978">
    <property type="term" value="F:RNA polymerase II cis-regulatory region sequence-specific DNA binding"/>
    <property type="evidence" value="ECO:0007669"/>
    <property type="project" value="TreeGrafter"/>
</dbReference>
<dbReference type="GO" id="GO:0005634">
    <property type="term" value="C:nucleus"/>
    <property type="evidence" value="ECO:0007669"/>
    <property type="project" value="UniProtKB-SubCell"/>
</dbReference>
<keyword evidence="11 15" id="KW-0238">DNA-binding</keyword>
<dbReference type="FunFam" id="3.30.160.60:FF:000247">
    <property type="entry name" value="Zinc finger protein 236"/>
    <property type="match status" value="1"/>
</dbReference>
<dbReference type="SUPFAM" id="SSF57716">
    <property type="entry name" value="Glucocorticoid receptor-like (DNA-binding domain)"/>
    <property type="match status" value="1"/>
</dbReference>
<dbReference type="FunFam" id="3.30.160.60:FF:000478">
    <property type="entry name" value="Zinc finger protein 133"/>
    <property type="match status" value="1"/>
</dbReference>
<dbReference type="SMART" id="SM00980">
    <property type="entry name" value="THAP"/>
    <property type="match status" value="1"/>
</dbReference>
<feature type="compositionally biased region" description="Polar residues" evidence="16">
    <location>
        <begin position="182"/>
        <end position="201"/>
    </location>
</feature>
<feature type="region of interest" description="Disordered" evidence="16">
    <location>
        <begin position="178"/>
        <end position="252"/>
    </location>
</feature>
<feature type="domain" description="C2H2-type" evidence="17">
    <location>
        <begin position="510"/>
        <end position="537"/>
    </location>
</feature>
<dbReference type="Pfam" id="PF05485">
    <property type="entry name" value="THAP"/>
    <property type="match status" value="1"/>
</dbReference>
<evidence type="ECO:0000259" key="18">
    <source>
        <dbReference type="PROSITE" id="PS50950"/>
    </source>
</evidence>
<dbReference type="Pfam" id="PF13912">
    <property type="entry name" value="zf-C2H2_6"/>
    <property type="match status" value="1"/>
</dbReference>
<feature type="domain" description="C2H2-type" evidence="17">
    <location>
        <begin position="343"/>
        <end position="370"/>
    </location>
</feature>
<dbReference type="SMART" id="SM00692">
    <property type="entry name" value="DM3"/>
    <property type="match status" value="1"/>
</dbReference>
<dbReference type="SUPFAM" id="SSF57667">
    <property type="entry name" value="beta-beta-alpha zinc fingers"/>
    <property type="match status" value="6"/>
</dbReference>
<keyword evidence="8" id="KW-0862">Zinc</keyword>
<evidence type="ECO:0000256" key="5">
    <source>
        <dbReference type="ARBA" id="ARBA00022723"/>
    </source>
</evidence>
<comment type="subcellular location">
    <subcellularLocation>
        <location evidence="2">Nucleus</location>
    </subcellularLocation>
</comment>
<keyword evidence="7 14" id="KW-0863">Zinc-finger</keyword>
<dbReference type="FunFam" id="3.30.160.60:FF:001009">
    <property type="entry name" value="Zinc finger protein 26"/>
    <property type="match status" value="1"/>
</dbReference>
<dbReference type="Pfam" id="PF00096">
    <property type="entry name" value="zf-C2H2"/>
    <property type="match status" value="7"/>
</dbReference>
<evidence type="ECO:0000256" key="12">
    <source>
        <dbReference type="ARBA" id="ARBA00023163"/>
    </source>
</evidence>
<evidence type="ECO:0000256" key="2">
    <source>
        <dbReference type="ARBA" id="ARBA00004123"/>
    </source>
</evidence>
<keyword evidence="20" id="KW-1185">Reference proteome</keyword>
<name>A0AAW2B7A1_CULAL</name>
<evidence type="ECO:0000256" key="6">
    <source>
        <dbReference type="ARBA" id="ARBA00022737"/>
    </source>
</evidence>
<evidence type="ECO:0000256" key="11">
    <source>
        <dbReference type="ARBA" id="ARBA00023125"/>
    </source>
</evidence>
<dbReference type="PROSITE" id="PS50157">
    <property type="entry name" value="ZINC_FINGER_C2H2_2"/>
    <property type="match status" value="8"/>
</dbReference>
<evidence type="ECO:0000256" key="4">
    <source>
        <dbReference type="ARBA" id="ARBA00022499"/>
    </source>
</evidence>
<evidence type="ECO:0000256" key="8">
    <source>
        <dbReference type="ARBA" id="ARBA00022833"/>
    </source>
</evidence>
<dbReference type="PANTHER" id="PTHR24404:SF43">
    <property type="entry name" value="TRANSCRIPTIONAL REPRESSOR CTCF"/>
    <property type="match status" value="1"/>
</dbReference>
<organism evidence="19 20">
    <name type="scientific">Culter alburnus</name>
    <name type="common">Topmouth culter</name>
    <dbReference type="NCBI Taxonomy" id="194366"/>
    <lineage>
        <taxon>Eukaryota</taxon>
        <taxon>Metazoa</taxon>
        <taxon>Chordata</taxon>
        <taxon>Craniata</taxon>
        <taxon>Vertebrata</taxon>
        <taxon>Euteleostomi</taxon>
        <taxon>Actinopterygii</taxon>
        <taxon>Neopterygii</taxon>
        <taxon>Teleostei</taxon>
        <taxon>Ostariophysi</taxon>
        <taxon>Cypriniformes</taxon>
        <taxon>Xenocyprididae</taxon>
        <taxon>Xenocypridinae</taxon>
        <taxon>Culter</taxon>
    </lineage>
</organism>
<gene>
    <name evidence="19" type="ORF">ABG768_001340</name>
</gene>
<keyword evidence="4" id="KW-1017">Isopeptide bond</keyword>
<dbReference type="FunFam" id="3.30.160.60:FF:001437">
    <property type="entry name" value="Zinc finger protein 594"/>
    <property type="match status" value="1"/>
</dbReference>
<evidence type="ECO:0000256" key="15">
    <source>
        <dbReference type="PROSITE-ProRule" id="PRU00309"/>
    </source>
</evidence>
<dbReference type="GO" id="GO:0008270">
    <property type="term" value="F:zinc ion binding"/>
    <property type="evidence" value="ECO:0007669"/>
    <property type="project" value="UniProtKB-KW"/>
</dbReference>
<feature type="compositionally biased region" description="Basic and acidic residues" evidence="16">
    <location>
        <begin position="136"/>
        <end position="149"/>
    </location>
</feature>
<dbReference type="FunFam" id="3.30.160.60:FF:002343">
    <property type="entry name" value="Zinc finger protein 33A"/>
    <property type="match status" value="1"/>
</dbReference>
<keyword evidence="12" id="KW-0804">Transcription</keyword>
<dbReference type="SMART" id="SM00355">
    <property type="entry name" value="ZnF_C2H2"/>
    <property type="match status" value="10"/>
</dbReference>
<proteinExistence type="inferred from homology"/>
<dbReference type="PROSITE" id="PS00028">
    <property type="entry name" value="ZINC_FINGER_C2H2_1"/>
    <property type="match status" value="9"/>
</dbReference>
<feature type="compositionally biased region" description="Acidic residues" evidence="16">
    <location>
        <begin position="207"/>
        <end position="234"/>
    </location>
</feature>
<keyword evidence="9" id="KW-0832">Ubl conjugation</keyword>
<evidence type="ECO:0000256" key="10">
    <source>
        <dbReference type="ARBA" id="ARBA00023015"/>
    </source>
</evidence>
<evidence type="ECO:0000256" key="14">
    <source>
        <dbReference type="PROSITE-ProRule" id="PRU00042"/>
    </source>
</evidence>
<evidence type="ECO:0000256" key="16">
    <source>
        <dbReference type="SAM" id="MobiDB-lite"/>
    </source>
</evidence>
<feature type="domain" description="C2H2-type" evidence="17">
    <location>
        <begin position="454"/>
        <end position="481"/>
    </location>
</feature>
<evidence type="ECO:0000259" key="17">
    <source>
        <dbReference type="PROSITE" id="PS50157"/>
    </source>
</evidence>
<keyword evidence="6" id="KW-0677">Repeat</keyword>
<dbReference type="FunFam" id="3.30.160.60:FF:002475">
    <property type="entry name" value="Si:ch73-221f6.3"/>
    <property type="match status" value="1"/>
</dbReference>
<keyword evidence="5" id="KW-0479">Metal-binding</keyword>
<evidence type="ECO:0000313" key="19">
    <source>
        <dbReference type="EMBL" id="KAK9981816.1"/>
    </source>
</evidence>
<accession>A0AAW2B7A1</accession>
<comment type="function">
    <text evidence="1">May be involved in transcriptional regulation.</text>
</comment>
<comment type="similarity">
    <text evidence="3">Belongs to the krueppel C2H2-type zinc-finger protein family.</text>
</comment>
<dbReference type="PANTHER" id="PTHR24404">
    <property type="entry name" value="ZINC FINGER PROTEIN"/>
    <property type="match status" value="1"/>
</dbReference>
<evidence type="ECO:0000256" key="3">
    <source>
        <dbReference type="ARBA" id="ARBA00006991"/>
    </source>
</evidence>
<dbReference type="Gene3D" id="3.30.160.60">
    <property type="entry name" value="Classic Zinc Finger"/>
    <property type="match status" value="9"/>
</dbReference>
<keyword evidence="10" id="KW-0805">Transcription regulation</keyword>
<feature type="domain" description="C2H2-type" evidence="17">
    <location>
        <begin position="371"/>
        <end position="398"/>
    </location>
</feature>
<dbReference type="PROSITE" id="PS50950">
    <property type="entry name" value="ZF_THAP"/>
    <property type="match status" value="1"/>
</dbReference>
<evidence type="ECO:0000256" key="1">
    <source>
        <dbReference type="ARBA" id="ARBA00003767"/>
    </source>
</evidence>
<evidence type="ECO:0000256" key="9">
    <source>
        <dbReference type="ARBA" id="ARBA00022843"/>
    </source>
</evidence>
<sequence>MSPKRCVFGCKGKITLFSFPKDPALREQWMQFVFPGQQRSCGSLFVCSRHFGDECFTNKAQFDAGFADRLRLKDGAVPSIKHPGHGSEPQAMLSMKAQMDVICCKSVGTDLSMLDIEDFISEICQLKKEVASLEAKLRERGDKPNREDSFWSIRNQRSRDTQDSELSLTLLCYTDTQDHGSADQTSDCNGKGNETTVQEQQQSHEEEKDEGNNEDDGNDDKEEDGNDDKEEFIPADDNSGSSSDGAEETTSKDQLKVKSFSCSTCGKTFRIQGHLVRHERNHMEEKDLTCMICDISFPTLEEKRCHTKEHNVKKEFRCEQCGKVFFITLYNMKAHIRRHTKTFHCGGCNKYFSTKHHLVVHKRTHTGERPYKCPHCERRFTYLVSLKAHSRVHTNERPYQCSECGKTFSNSTSLKSHQKMHSEKQYQCSYCEKRFRHKSYLIYHERIHTGEKPYLCSYCGKSFAKPGEFGYHQRVHTGERPYRCSDCGKRFSVHSALKKHQRIHTGEKPYCCSICGERFAYLGRFRTHQKKHAEEQTAPESS</sequence>
<feature type="region of interest" description="Disordered" evidence="16">
    <location>
        <begin position="136"/>
        <end position="159"/>
    </location>
</feature>
<feature type="domain" description="C2H2-type" evidence="17">
    <location>
        <begin position="426"/>
        <end position="453"/>
    </location>
</feature>